<reference evidence="1" key="1">
    <citation type="submission" date="2024-05" db="EMBL/GenBank/DDBJ databases">
        <title>Genome Sequences of Four Agar- Degrading Marine Bacteria.</title>
        <authorList>
            <person name="Phillips E.K."/>
            <person name="Shaffer J.C."/>
            <person name="Henson M.W."/>
            <person name="Temperton B."/>
            <person name="Thrash C.J."/>
            <person name="Martin M.O."/>
        </authorList>
    </citation>
    <scope>NUCLEOTIDE SEQUENCE</scope>
    <source>
        <strain evidence="1">EKP203</strain>
    </source>
</reference>
<accession>A0ABT7Y799</accession>
<sequence>MDTARQLNSSPLGLYLYFEQHGTDLYIKRQNLDTTWDESLDHQIREYAYYDAHYGGFEGWIARNFEPSILGLVGELHDWVQSKLKMYDAVEFL</sequence>
<dbReference type="RefSeq" id="WP_289964098.1">
    <property type="nucleotide sequence ID" value="NZ_JAUEOZ010000003.1"/>
</dbReference>
<comment type="caution">
    <text evidence="1">The sequence shown here is derived from an EMBL/GenBank/DDBJ whole genome shotgun (WGS) entry which is preliminary data.</text>
</comment>
<name>A0ABT7Y799_9VIBR</name>
<protein>
    <submittedName>
        <fullName evidence="1">Uncharacterized protein</fullName>
    </submittedName>
</protein>
<evidence type="ECO:0000313" key="1">
    <source>
        <dbReference type="EMBL" id="MDN2483921.1"/>
    </source>
</evidence>
<evidence type="ECO:0000313" key="2">
    <source>
        <dbReference type="Proteomes" id="UP001169719"/>
    </source>
</evidence>
<dbReference type="Proteomes" id="UP001169719">
    <property type="component" value="Unassembled WGS sequence"/>
</dbReference>
<gene>
    <name evidence="1" type="ORF">QWJ08_21435</name>
</gene>
<keyword evidence="2" id="KW-1185">Reference proteome</keyword>
<organism evidence="1 2">
    <name type="scientific">Vibrio agarivorans</name>
    <dbReference type="NCBI Taxonomy" id="153622"/>
    <lineage>
        <taxon>Bacteria</taxon>
        <taxon>Pseudomonadati</taxon>
        <taxon>Pseudomonadota</taxon>
        <taxon>Gammaproteobacteria</taxon>
        <taxon>Vibrionales</taxon>
        <taxon>Vibrionaceae</taxon>
        <taxon>Vibrio</taxon>
    </lineage>
</organism>
<proteinExistence type="predicted"/>
<dbReference type="EMBL" id="JAUEOZ010000003">
    <property type="protein sequence ID" value="MDN2483921.1"/>
    <property type="molecule type" value="Genomic_DNA"/>
</dbReference>